<evidence type="ECO:0000313" key="3">
    <source>
        <dbReference type="WBParaSite" id="ACRNAN_scaffold3705.g22169.t1"/>
    </source>
</evidence>
<protein>
    <submittedName>
        <fullName evidence="3">Uncharacterized protein</fullName>
    </submittedName>
</protein>
<dbReference type="AlphaFoldDB" id="A0A914DSM7"/>
<dbReference type="WBParaSite" id="ACRNAN_scaffold3705.g22169.t1">
    <property type="protein sequence ID" value="ACRNAN_scaffold3705.g22169.t1"/>
    <property type="gene ID" value="ACRNAN_scaffold3705.g22169"/>
</dbReference>
<dbReference type="PANTHER" id="PTHR31751">
    <property type="entry name" value="SI:CH211-108C17.2-RELATED-RELATED"/>
    <property type="match status" value="1"/>
</dbReference>
<name>A0A914DSM7_9BILA</name>
<organism evidence="2 3">
    <name type="scientific">Acrobeloides nanus</name>
    <dbReference type="NCBI Taxonomy" id="290746"/>
    <lineage>
        <taxon>Eukaryota</taxon>
        <taxon>Metazoa</taxon>
        <taxon>Ecdysozoa</taxon>
        <taxon>Nematoda</taxon>
        <taxon>Chromadorea</taxon>
        <taxon>Rhabditida</taxon>
        <taxon>Tylenchina</taxon>
        <taxon>Cephalobomorpha</taxon>
        <taxon>Cephaloboidea</taxon>
        <taxon>Cephalobidae</taxon>
        <taxon>Acrobeloides</taxon>
    </lineage>
</organism>
<proteinExistence type="predicted"/>
<sequence length="266" mass="31205">MPEGAEKEEMKDLYRRLIVHIRNSIDRSQGNAIMLKELVFSFFLHIQGIHRWRPMKFSDIIRVEPNTKACSRFFGERFSSILECPHITDSTIESLRNETTSPESPAYQKLLSYVGKATFMTDMDKIRPGKLTPYNESFNNIRIKYCPKQSYFPIKSFEIRTMLAVLHWNTMQRAELCGERRISEVIQVFSKSKQTKVMKIKKEPTKMEWKKRVVESARRKKEEQGMGDPVNDSQVNPDEESELLFDDVQALLDFMEAENNMEDSEE</sequence>
<evidence type="ECO:0000313" key="2">
    <source>
        <dbReference type="Proteomes" id="UP000887540"/>
    </source>
</evidence>
<evidence type="ECO:0000256" key="1">
    <source>
        <dbReference type="SAM" id="MobiDB-lite"/>
    </source>
</evidence>
<dbReference type="PANTHER" id="PTHR31751:SF42">
    <property type="entry name" value="PROTEIN CBG10204"/>
    <property type="match status" value="1"/>
</dbReference>
<feature type="region of interest" description="Disordered" evidence="1">
    <location>
        <begin position="216"/>
        <end position="239"/>
    </location>
</feature>
<keyword evidence="2" id="KW-1185">Reference proteome</keyword>
<dbReference type="Proteomes" id="UP000887540">
    <property type="component" value="Unplaced"/>
</dbReference>
<reference evidence="3" key="1">
    <citation type="submission" date="2022-11" db="UniProtKB">
        <authorList>
            <consortium name="WormBaseParasite"/>
        </authorList>
    </citation>
    <scope>IDENTIFICATION</scope>
</reference>
<accession>A0A914DSM7</accession>